<sequence length="5940" mass="618984">MKKRLNSSILAATSLTAITVQHQAEASTLVLTEAQLSTLSPSNQLESSDVTTLDFSNLTPEIVNSLKLVSIDLSKFQNVRNIIWPWFASNLKLTLPVNFNTPQNDTYSRLTIIGAGVAPSSDSDFTLNLESLLSQSGKIILDTKAVPVTELKTGSAVAKIERNVATTAITVPDTIEAIDTDGVIPNDVKTSVTLVPSVANPTDKVPFVGLPVAVIGTNASSLNISAYSVAGQDVAVSGMPNLTTLITAAGDNIGSLKVTGETTVTTNAASINKVEFTSTAPDQTVVTTMSSTATTVAPTAKESHLASFAGKTELDFSKLDLGTTDATASRIKDIFDGPVPITSIVSMKIGSSVLAAVMAKLSITSLSSFSALKRLDIISATGAYQPTTLASSDLPSSLEEFYSSTLVVRKGTLSADLEFDSKFSAATLDLNGLNINGKNLTIAGSFTANSVNTLKLNPSLLAASATKNLISASSSKSIIVSGAASGALTTTHLQNVGTIDLRTVTGATSFSAPLDVDGNNSNLNKLYLPSAFDVEAAADILSGVDNGEVTVYISGAYSGAKTLDASYDKTILNFSGVTGTGRFQLPAGVRGLVLSDAVKGINVGAAAVVNNFDFSGLTRLRQITDLPTSATVLKLSNSSASSALELNLAALTSLTTLSLGSSKVSQLSLPATATLTNGGGIEHLDLSSVTDLAVLNGLNALLAAGSIKQVSFPTNPASALHINLVDTITGITFNNLDKVPTVTLDSDYSLGNGLSNNMWPTVKSKLEKADWSHFFKYIIAPVDQGGINSPSVFDLSGQAIESQAQATAFIAALNELSQSGKQLIQKIIIRIDAATTGAIDLSAIVPTDFTHNSLKIIIDQSTGSAATVTVSSEWTSKTKTYVSLDQVSKTTTASWTNYLNYRFGSLNDKGQGATSLDLSWIDLSAAEWTALMTTLNTFSSANVIETMHLKLVAANNYSSAPAFTTATLSAAKSIIVDVTGVKNSGAQVTVTGLPSATVSLQVEQRVTDASAVNRTTASSWKGYLEHLLSNISGTNYTLDLTASAVNIDVDTQLTALNSALAGLSAESKLKIKNINLKIAPGEREANFTVSTNFTGFTNLASLVVDATGALNSPNQSAITFSLTNAPTYAKAHVTSLDSVIKNSAASWEYYFAHRLATDGVLLTNLDVSAISLSSQADLTAFLTALHGQSTNDKSSVQSIKLKLASTYTNSSVDFSVSVGSGQISGLTHASFAVEVDRNGANNTAPVTFTFGTAITANKTTIKDTAFTSLGSFDGANAHHWLGYVRALLAPITSGTTTLDLSAHSILEMNNAKVAKFITAMNALPTTDKAKIATLKVKLASGDFGAATADLSGLSGFTNLTALVVDRNGARTSATLYNPAVSITGSGTVTVNDPELGTVSSTGETNKWLGYLRFVLNGMSGVANTLDVSAFAIDSANAATAFNNAFQALPASEKLKVQTLKLAASAVVTLGTSVTGFTNLTKVIVDQTAAPTVAITITTGFGTTQKTYVTSASTAQTNNAWAKYIDYAMSSVANGGLNQTTFDLTGLTLDSTQVSAFLAGFTIGQKAAVTAITLKLNSTFGAASLAIDGSGFNSTATAFTVHRNGAVNGSPAIPVAISLTSPTGASSISIIDPTAGTVADQTKAQDWLKYLTGVLNDAASSYVLDLRSKNLSLVSHVTAFNAALNALDSALKAKVDQLWLTVSATDGSATLGTSVAGFTNLTKVIVDQTAASTTTITIASGFADTATQKFYVTSAATAQTNTAWAKYIDYAMSSVANGGLNQTTFDLTGLTLDSTQVSAFLAGFTIGQKAAVTAITLKLNSTFGAASLAIDGSGFNSTATAFTVHRNGAVNGNPATPVAISLTSPTGASSISIIDPTATTVADQTSAQDWLKYLNGILTDAAGSYVLDLRSKNLSLVSHVTAFNAALTALDTSLKVKVAELKLTVTAAGELGTGVSGFTNLTKVIVDQTAAPTTTITIANGFGTTQKTYVTSALANHTNTAWAKYIDYAMSSTVNGGLNQTTFDLTGLTLDSTQLGQFFTGFTSGQKATVTAITLKLATTFGANSLTLPTPTSFTSLTGVDAFKIYRNSAANSGTLVSVDYNGWGDSVVQIIDPTATTVADQTSAQDWLKYLSYVTSQSMFDATSGLGAQNGVLDLSSLPLATSGQAVALISALELLDSSLKAKLKAIDVKLATGNFGTGTLALSGDLRSSAGFTNLTKFMVDATGTETNVSGTQKTVDFTNLLSSGSKDMWVTSLASVDYDSGVNAAASWLAYIHYQIRNNDTNFALDTSAINSGAGLTVAQAGYVFDALATLSATGTNKARLTSVNVKLANAGGAATLAVSQNLSNLNGLTSIIVNATDAMHSTDQVAVTFSGTFHASTTTNKAIVSSLSSVDKDSEASWTYFFNTAAMTSIDVSSIALNSAEATAFLAALGSGITPKTGITAVTMKLATTFGANSLTLPTPTSFTSLTGVDAFKIYRNSAANSGTLVSVDYNGWGASSISIIDPTATTVADQTSAQDWLKYLNGILTDATSSYVLDLRSKNLSLVSHVTAFNAALTALDTSLKVKVAELKLTVTAAGELGTGVSGFTLTKVIVDQTAAPTASITIANGFCTTQKTYVTSALANHTNTAWAKYIDYAMSSVANGGLNQTAFDLTGLTLTNAQVGQFLTALDAHASAASVTAITLKLASNFGAASLDLSSYTGLTGLIDDGVIIYRNSAAHSNAPVTVTYGGSGASFVDDKVKLIDPTATTVTDKTKVQDWLKYLSYVTSQSMFDATSGLGAQNSVLDLSSLPLAVTSEAPALISALILLDSSLKAKLKAIHIKFATGDLGGGAITLSGDLSSSAGFTNLTKFIVDVTETYENASATQKIVDFTGLSVDGSKDMWVTKLSSVDYISTNAPASWLAYINYKIRNNDADLVIDTSALNSDGITVTEAGYLFNALENLSTSTNLNKHRLIAVGIKLDTLDLDGGAATLTVNQDLSSLSGLLALLVNTTEARYAGAQVAVDFSGGTFHANTQLKLALVYKLSAVDKGSINSWKYLFNTSTDIGDQNFWKYYFNVDAMTSVDVSSTTLTSAEATAFFTALNAYSGAGNINTISLKLDPTFGAASLDLSSYTGFTSLANDGVVIYRNGSSTDGNSAPITITYGGSGASFVDDKVKIIDPTATTVTDTASAQQWLGYLTGVLNDAASEVTLDLSSIAIDDAEAVTAFNAALNALDSALRNKITLFKLTVTHTADITLGTGIHGFDGLTRIEFTKPATNTVTFADALSGKRTYLTSFDSVKMNTAADWTRYLNYMLSTTAGGQSASSLNLNSLTFANQTAVDAFFAGLNTLSGSGVYGNKSALTTLRMKLADGQSAISIGRINNTPTAATGLAAGLHVIVDPGTSTGTTPAGSAANTVQADNLIVLDSVAAFSKDHIAYLAEQPSFAGTIDLTALNYTNTTDVVAALNLLSADIKAKIKTINLKLQSGTFGSLSLTLGALTGFTDVTFNIDRNGAIDGVNTYGSLVTITNSTTHTVNLTDAEFHNMSTFDKTSSANWIGYLTHELNSAPENYTLDLTINAALYLDSTSSVGAFSNALRYLPDNLKTRVALLKVRSSTNGDFGATDWNGPGATERVIPEYAAFDHLNSIVIEYTATGLAMGAYIGHLTNTNKYAYITTPFDGMDWNDWTKYVDYQLNAANLGGLTKTSISLDKHLSSSELSAVLTGLDAAAGKASLVNLTLNLASSITGDINVGASGLTNLASVIINTNGSAARLTPSDEFYNKTAWTSVLNVNPAVQESWRAYLKGQSSIAAIDIREIELADQDQLTAFLTALNAEDRKANIATIKIKLASSYTGTVSFATVNTTGLTALTANNSVEIHRNGSAATAVQGGNITDAKIKLVDLTASSLTNRSNADSWRRYLTTLIEATPGAIDLSLDSDTYLRSNAHVTAFMTALQNLSPANKLLVTSLKLELAPGAAWTNITALGQGLTGFTNLTSFIVDATDATVSGTQVTVAFHVDLTTASPKAIVSSLNSVDKDSQDSWTYFFNSAAMTTVNVSSTTLTSAEAGAFLAALGTGTTAKADITSLTLKLDSTFGAGSLSLNGSGLTGLQTVDAVSIQRNGAENAGSLVSVSLSNGLTSTHVRIVDQTITDADAVIKTSASSWLSYLTYALDGSVTELVLTDDNLVLGTQGQATALSSALDALDPSLKAKAVTLKVKAAADVTIGATLTTAGDFSALTVIELDKPAANTITISTKEATTQLHIADLEKVKRDSSADWLAYTQYLMKSLGVITNFDLDMTSNPLASGDVTAFITALQNLSPANKLKIQKVKLKLASGAWTGNVADLGQGTSGFDNLDTFTVDATNATVSGTQVTVTFHSDLSTASPKVFVTTLDSVDKDNDAAWTYYLNSLTKDGAAALDLSSITLSPTELTALDSGLDAFSTADNNEGLLSSIHIKVSGAAGAATVNLTADLNAQTAINSAAKFIVEISGFTHASSQAVVEHTGGTPKDIELRISGASDVYRNSAASWNLYLNYVKATNSNAMPTTLDLTSSSNLYLRSQADVNALMTAIQARSDKANITTLDVRLAPGSVGSDITFGIGVSDNFNPIMDITVTGATNNGSLLTTSDIHYAGSFTSTGKTLTQAFASTVLNLTVEAHWTSYLQYVLSSTADGGLGQVSIVPPALTSGALTALLNALNNLSAPLKTSIQHLHLDVSHASFNGGLTLGTGVSGLSNLQEVTYVRASNQADATAAASSSFENKLQRLRTAWNSDALTDAAAVGEYLRYVLMDTAMGGAELTTVDLTSQILDADKDGYVYTALGNLPSELISRTTELRLKLNTNSGGNYSNITLPNLTTVKYFQTGNAIFVAPTSTQTVTTTRFRASETNVTDKTAQAQWTNYIDYVMSSTANGGLNQTTFDLSSITLTSAQATAFLAALAAHTSKASITAITLKLDPTFGAASLDLSTYTGFTDLSADSVTIQRNAAVHANTPVTITYGVGAGKLTDANVKIIDPETHTTANKDNTRQEWLEYLTHTIHTTGLTSGLLTIEPSNAFSSQAETYRLFDAMEALDPSLKSAVNRIIIDISSIPSGKVYLMRTDDAALTGFTSLTNVIYKRAGVDTNVGSIVDDLNSALKANFALDAIPTWVRADNTERDNAINSALQEGNEVWSAIRAGNATELKSQLVTKLAQGVTFPTSDAFDDIVVDAAAAVEVTVDGDVKSTLETALTPFRSTGKIATIGSTLTTVFTNGSTTGLGTLSWLKTSWTGYANHTAFMTAVLADNDVTTAIETDGQTVADIKTAVTNYLDNFLLPYGTIAGGSAAGSLGKIIFDMNLSSLTNWNNGSSIETRNAFRDALENAIRGLLETAWSWFTPGTISNAVNEIFPAEDGYFPLPITSGDWDATAIKQELFDRLKGIDNSNVIGFSAIKSSIPNMINGAFTAGNATLTTNTAAWVRPTVGIESDLTTSIEDALNAFPWYTGNAEEQALDAVAAGGVATNDAATIITNIQAWLTANVSFPTPESIFEAGVDEVLATINLEVVGATVTTDFGDDATLSRYRIAISDITDKENAGQWTEYLLHKLAPVSEGGLGATTIDVSSVDLGNDHVTHFWGALRDGIDDYRTSITSIKFALDNSGGDVTLDGGGKTYNDNLKIIVVMNNKATNTFTLGTGGSGFKNSSNADLSNSIIDHHITELASVSPSSSISWGYYLNYLKATNSNIESIDLSTRDLADTDSGTTQPYVNAFFTALQARADHSTVKDIFFDISGLDNLTVAVGTGSSGLTALTSVVVKRHAGGESMILAAGGVGSQDRAIINSATGTLGAGGNVFEWKGYLAYLLEDSDHGGAYTGSNPIPLNLSAGDLCITTLQVLQALETALIELPDRLKARVSAILIKIAPDSIDYTASGEYEFGDAFTSPILTKFNGLKTVVIDASICAGTKPVFDTNGAFYNAATISKIVY</sequence>
<dbReference type="EMBL" id="CP054719">
    <property type="protein sequence ID" value="QOL19860.1"/>
    <property type="molecule type" value="Genomic_DNA"/>
</dbReference>
<reference evidence="1 2" key="1">
    <citation type="submission" date="2020-06" db="EMBL/GenBank/DDBJ databases">
        <title>The endosymbiont of the kinetoplastid Bodo saltans is a Paracaedibacter-like alpha-proteobacterium possessing a putative toxin-antitoxin system.</title>
        <authorList>
            <person name="Midha S."/>
            <person name="Rigden D.J."/>
            <person name="Siozios S."/>
            <person name="Hurst G.D.D."/>
            <person name="Jackson A.P."/>
        </authorList>
    </citation>
    <scope>NUCLEOTIDE SEQUENCE [LARGE SCALE GENOMIC DNA]</scope>
    <source>
        <strain evidence="1">Lake Konstanz</strain>
    </source>
</reference>
<dbReference type="SUPFAM" id="SSF52058">
    <property type="entry name" value="L domain-like"/>
    <property type="match status" value="1"/>
</dbReference>
<gene>
    <name evidence="1" type="ORF">CPBP_00631</name>
</gene>
<dbReference type="Proteomes" id="UP000594001">
    <property type="component" value="Chromosome"/>
</dbReference>
<keyword evidence="2" id="KW-1185">Reference proteome</keyword>
<proteinExistence type="predicted"/>
<accession>A0A7L9RTB6</accession>
<name>A0A7L9RTB6_9PROT</name>
<dbReference type="RefSeq" id="WP_350332597.1">
    <property type="nucleotide sequence ID" value="NZ_CP054719.1"/>
</dbReference>
<evidence type="ECO:0000313" key="1">
    <source>
        <dbReference type="EMBL" id="QOL19860.1"/>
    </source>
</evidence>
<organism evidence="1 2">
    <name type="scientific">Candidatus Bodocaedibacter vickermanii</name>
    <dbReference type="NCBI Taxonomy" id="2741701"/>
    <lineage>
        <taxon>Bacteria</taxon>
        <taxon>Pseudomonadati</taxon>
        <taxon>Pseudomonadota</taxon>
        <taxon>Alphaproteobacteria</taxon>
        <taxon>Holosporales</taxon>
        <taxon>Candidatus Paracaedibacteraceae</taxon>
        <taxon>Candidatus Bodocaedibacter</taxon>
    </lineage>
</organism>
<dbReference type="KEGG" id="pbal:CPBP_00631"/>
<evidence type="ECO:0000313" key="2">
    <source>
        <dbReference type="Proteomes" id="UP000594001"/>
    </source>
</evidence>
<protein>
    <submittedName>
        <fullName evidence="1">Uncharacterized protein</fullName>
    </submittedName>
</protein>